<evidence type="ECO:0000313" key="2">
    <source>
        <dbReference type="EMBL" id="KAF6762115.1"/>
    </source>
</evidence>
<keyword evidence="3" id="KW-1185">Reference proteome</keyword>
<organism evidence="2 3">
    <name type="scientific">Ephemerocybe angulata</name>
    <dbReference type="NCBI Taxonomy" id="980116"/>
    <lineage>
        <taxon>Eukaryota</taxon>
        <taxon>Fungi</taxon>
        <taxon>Dikarya</taxon>
        <taxon>Basidiomycota</taxon>
        <taxon>Agaricomycotina</taxon>
        <taxon>Agaricomycetes</taxon>
        <taxon>Agaricomycetidae</taxon>
        <taxon>Agaricales</taxon>
        <taxon>Agaricineae</taxon>
        <taxon>Psathyrellaceae</taxon>
        <taxon>Ephemerocybe</taxon>
    </lineage>
</organism>
<reference evidence="2 3" key="1">
    <citation type="submission" date="2020-07" db="EMBL/GenBank/DDBJ databases">
        <title>Comparative genomics of pyrophilous fungi reveals a link between fire events and developmental genes.</title>
        <authorList>
            <consortium name="DOE Joint Genome Institute"/>
            <person name="Steindorff A.S."/>
            <person name="Carver A."/>
            <person name="Calhoun S."/>
            <person name="Stillman K."/>
            <person name="Liu H."/>
            <person name="Lipzen A."/>
            <person name="Pangilinan J."/>
            <person name="Labutti K."/>
            <person name="Bruns T.D."/>
            <person name="Grigoriev I.V."/>
        </authorList>
    </citation>
    <scope>NUCLEOTIDE SEQUENCE [LARGE SCALE GENOMIC DNA]</scope>
    <source>
        <strain evidence="2 3">CBS 144469</strain>
    </source>
</reference>
<gene>
    <name evidence="2" type="ORF">DFP72DRAFT_878014</name>
</gene>
<sequence>MNDKPADPIRLLAEEYREMNGTHVQVLPGPPSALEFARLVHISRPVLIKRMQVPAVNLWTDKYLIKKLGTQTISVAVTPDGRADAIHKGPDGLDYFVEPLVETMSMENLLKQINSNDHGDIYYLQSQNGNLFSAGDEEGGTASEFDLLRSDVVSEIDWCSEALGRQPEAVNIWVGNSKSVTSIHSDPYENIYLVVRGEKRFTLIPPTDGWSLKERFYPHARFTRSTPSGKLEITPSPVDTPQVRWSSLPDHSLSESLPEEVKPIHITVRPGEAMYLPVGWWHHVEQSDETTIALNWWYDAESQGLQWAVLRTLREVERVSHANYNEN</sequence>
<dbReference type="InterPro" id="IPR003347">
    <property type="entry name" value="JmjC_dom"/>
</dbReference>
<dbReference type="InterPro" id="IPR014710">
    <property type="entry name" value="RmlC-like_jellyroll"/>
</dbReference>
<dbReference type="SUPFAM" id="SSF51197">
    <property type="entry name" value="Clavaminate synthase-like"/>
    <property type="match status" value="1"/>
</dbReference>
<dbReference type="Proteomes" id="UP000521943">
    <property type="component" value="Unassembled WGS sequence"/>
</dbReference>
<feature type="domain" description="JmjC" evidence="1">
    <location>
        <begin position="134"/>
        <end position="313"/>
    </location>
</feature>
<dbReference type="EMBL" id="JACGCI010000008">
    <property type="protein sequence ID" value="KAF6762115.1"/>
    <property type="molecule type" value="Genomic_DNA"/>
</dbReference>
<dbReference type="Gene3D" id="2.60.120.10">
    <property type="entry name" value="Jelly Rolls"/>
    <property type="match status" value="1"/>
</dbReference>
<evidence type="ECO:0000259" key="1">
    <source>
        <dbReference type="PROSITE" id="PS51184"/>
    </source>
</evidence>
<dbReference type="InterPro" id="IPR041667">
    <property type="entry name" value="Cupin_8"/>
</dbReference>
<protein>
    <submittedName>
        <fullName evidence="2">Clavaminate synthase-like protein</fullName>
    </submittedName>
</protein>
<dbReference type="Pfam" id="PF13621">
    <property type="entry name" value="Cupin_8"/>
    <property type="match status" value="1"/>
</dbReference>
<accession>A0A8H6IAU4</accession>
<name>A0A8H6IAU4_9AGAR</name>
<dbReference type="PROSITE" id="PS51184">
    <property type="entry name" value="JMJC"/>
    <property type="match status" value="1"/>
</dbReference>
<dbReference type="SMART" id="SM00558">
    <property type="entry name" value="JmjC"/>
    <property type="match status" value="1"/>
</dbReference>
<comment type="caution">
    <text evidence="2">The sequence shown here is derived from an EMBL/GenBank/DDBJ whole genome shotgun (WGS) entry which is preliminary data.</text>
</comment>
<dbReference type="OrthoDB" id="424465at2759"/>
<dbReference type="PANTHER" id="PTHR12461">
    <property type="entry name" value="HYPOXIA-INDUCIBLE FACTOR 1 ALPHA INHIBITOR-RELATED"/>
    <property type="match status" value="1"/>
</dbReference>
<dbReference type="PANTHER" id="PTHR12461:SF99">
    <property type="entry name" value="BIFUNCTIONAL PEPTIDASE AND (3S)-LYSYL HYDROXYLASE JMJD7"/>
    <property type="match status" value="1"/>
</dbReference>
<proteinExistence type="predicted"/>
<evidence type="ECO:0000313" key="3">
    <source>
        <dbReference type="Proteomes" id="UP000521943"/>
    </source>
</evidence>
<dbReference type="AlphaFoldDB" id="A0A8H6IAU4"/>